<accession>A0AAN6XFW6</accession>
<protein>
    <recommendedName>
        <fullName evidence="4">Transmembrane protein</fullName>
    </recommendedName>
</protein>
<evidence type="ECO:0000313" key="2">
    <source>
        <dbReference type="EMBL" id="KAK4199819.1"/>
    </source>
</evidence>
<dbReference type="AlphaFoldDB" id="A0AAN6XFW6"/>
<evidence type="ECO:0000256" key="1">
    <source>
        <dbReference type="SAM" id="Phobius"/>
    </source>
</evidence>
<evidence type="ECO:0000313" key="3">
    <source>
        <dbReference type="Proteomes" id="UP001303160"/>
    </source>
</evidence>
<keyword evidence="3" id="KW-1185">Reference proteome</keyword>
<dbReference type="EMBL" id="MU863927">
    <property type="protein sequence ID" value="KAK4199819.1"/>
    <property type="molecule type" value="Genomic_DNA"/>
</dbReference>
<reference evidence="2" key="1">
    <citation type="journal article" date="2023" name="Mol. Phylogenet. Evol.">
        <title>Genome-scale phylogeny and comparative genomics of the fungal order Sordariales.</title>
        <authorList>
            <person name="Hensen N."/>
            <person name="Bonometti L."/>
            <person name="Westerberg I."/>
            <person name="Brannstrom I.O."/>
            <person name="Guillou S."/>
            <person name="Cros-Aarteil S."/>
            <person name="Calhoun S."/>
            <person name="Haridas S."/>
            <person name="Kuo A."/>
            <person name="Mondo S."/>
            <person name="Pangilinan J."/>
            <person name="Riley R."/>
            <person name="LaButti K."/>
            <person name="Andreopoulos B."/>
            <person name="Lipzen A."/>
            <person name="Chen C."/>
            <person name="Yan M."/>
            <person name="Daum C."/>
            <person name="Ng V."/>
            <person name="Clum A."/>
            <person name="Steindorff A."/>
            <person name="Ohm R.A."/>
            <person name="Martin F."/>
            <person name="Silar P."/>
            <person name="Natvig D.O."/>
            <person name="Lalanne C."/>
            <person name="Gautier V."/>
            <person name="Ament-Velasquez S.L."/>
            <person name="Kruys A."/>
            <person name="Hutchinson M.I."/>
            <person name="Powell A.J."/>
            <person name="Barry K."/>
            <person name="Miller A.N."/>
            <person name="Grigoriev I.V."/>
            <person name="Debuchy R."/>
            <person name="Gladieux P."/>
            <person name="Hiltunen Thoren M."/>
            <person name="Johannesson H."/>
        </authorList>
    </citation>
    <scope>NUCLEOTIDE SEQUENCE</scope>
    <source>
        <strain evidence="2">CBS 315.58</strain>
    </source>
</reference>
<feature type="transmembrane region" description="Helical" evidence="1">
    <location>
        <begin position="216"/>
        <end position="235"/>
    </location>
</feature>
<sequence>MSFNYTGAAAGLTTIAGVAIAGSLYVSTRLVLDLISKNKTSGKTHPDDVENNTASKTKGSLTVVRAVALAAAVCAIVSNILLVVGQWHLGPSSEEYMAHYTAVNFFSTAETALVFITALLASGKFTASSPMSFLRVIQYVFIVFIGLFATILFIMGAVQSYVRSAYDDLWRAYPNLSHAYLALLAVTTFVIAVSLFKRISHASRVGISSAERCALYPFTSATVPVLTGQVVLGIVSRVDPSVRGTSAIFNNTDGYLAYTYISAIFYIWGDILILEFARQAAKRLSAN</sequence>
<keyword evidence="1" id="KW-0812">Transmembrane</keyword>
<gene>
    <name evidence="2" type="ORF">QBC40DRAFT_175428</name>
</gene>
<reference evidence="2" key="2">
    <citation type="submission" date="2023-05" db="EMBL/GenBank/DDBJ databases">
        <authorList>
            <consortium name="Lawrence Berkeley National Laboratory"/>
            <person name="Steindorff A."/>
            <person name="Hensen N."/>
            <person name="Bonometti L."/>
            <person name="Westerberg I."/>
            <person name="Brannstrom I.O."/>
            <person name="Guillou S."/>
            <person name="Cros-Aarteil S."/>
            <person name="Calhoun S."/>
            <person name="Haridas S."/>
            <person name="Kuo A."/>
            <person name="Mondo S."/>
            <person name="Pangilinan J."/>
            <person name="Riley R."/>
            <person name="Labutti K."/>
            <person name="Andreopoulos B."/>
            <person name="Lipzen A."/>
            <person name="Chen C."/>
            <person name="Yanf M."/>
            <person name="Daum C."/>
            <person name="Ng V."/>
            <person name="Clum A."/>
            <person name="Ohm R."/>
            <person name="Martin F."/>
            <person name="Silar P."/>
            <person name="Natvig D."/>
            <person name="Lalanne C."/>
            <person name="Gautier V."/>
            <person name="Ament-Velasquez S.L."/>
            <person name="Kruys A."/>
            <person name="Hutchinson M.I."/>
            <person name="Powell A.J."/>
            <person name="Barry K."/>
            <person name="Miller A.N."/>
            <person name="Grigoriev I.V."/>
            <person name="Debuchy R."/>
            <person name="Gladieux P."/>
            <person name="Thoren M.H."/>
            <person name="Johannesson H."/>
        </authorList>
    </citation>
    <scope>NUCLEOTIDE SEQUENCE</scope>
    <source>
        <strain evidence="2">CBS 315.58</strain>
    </source>
</reference>
<feature type="transmembrane region" description="Helical" evidence="1">
    <location>
        <begin position="66"/>
        <end position="89"/>
    </location>
</feature>
<feature type="transmembrane region" description="Helical" evidence="1">
    <location>
        <begin position="255"/>
        <end position="277"/>
    </location>
</feature>
<name>A0AAN6XFW6_9PEZI</name>
<keyword evidence="1" id="KW-0472">Membrane</keyword>
<dbReference type="Proteomes" id="UP001303160">
    <property type="component" value="Unassembled WGS sequence"/>
</dbReference>
<feature type="transmembrane region" description="Helical" evidence="1">
    <location>
        <begin position="178"/>
        <end position="196"/>
    </location>
</feature>
<evidence type="ECO:0008006" key="4">
    <source>
        <dbReference type="Google" id="ProtNLM"/>
    </source>
</evidence>
<feature type="transmembrane region" description="Helical" evidence="1">
    <location>
        <begin position="101"/>
        <end position="121"/>
    </location>
</feature>
<feature type="transmembrane region" description="Helical" evidence="1">
    <location>
        <begin position="133"/>
        <end position="158"/>
    </location>
</feature>
<proteinExistence type="predicted"/>
<organism evidence="2 3">
    <name type="scientific">Triangularia verruculosa</name>
    <dbReference type="NCBI Taxonomy" id="2587418"/>
    <lineage>
        <taxon>Eukaryota</taxon>
        <taxon>Fungi</taxon>
        <taxon>Dikarya</taxon>
        <taxon>Ascomycota</taxon>
        <taxon>Pezizomycotina</taxon>
        <taxon>Sordariomycetes</taxon>
        <taxon>Sordariomycetidae</taxon>
        <taxon>Sordariales</taxon>
        <taxon>Podosporaceae</taxon>
        <taxon>Triangularia</taxon>
    </lineage>
</organism>
<comment type="caution">
    <text evidence="2">The sequence shown here is derived from an EMBL/GenBank/DDBJ whole genome shotgun (WGS) entry which is preliminary data.</text>
</comment>
<feature type="transmembrane region" description="Helical" evidence="1">
    <location>
        <begin position="6"/>
        <end position="27"/>
    </location>
</feature>
<keyword evidence="1" id="KW-1133">Transmembrane helix</keyword>